<dbReference type="NCBIfam" id="TIGR00653">
    <property type="entry name" value="GlnA"/>
    <property type="match status" value="1"/>
</dbReference>
<dbReference type="SUPFAM" id="SSF55931">
    <property type="entry name" value="Glutamine synthetase/guanido kinase"/>
    <property type="match status" value="1"/>
</dbReference>
<feature type="domain" description="GS catalytic" evidence="18">
    <location>
        <begin position="108"/>
        <end position="444"/>
    </location>
</feature>
<evidence type="ECO:0000256" key="4">
    <source>
        <dbReference type="ARBA" id="ARBA00021364"/>
    </source>
</evidence>
<comment type="similarity">
    <text evidence="2 15 16">Belongs to the glutamine synthetase family.</text>
</comment>
<evidence type="ECO:0000256" key="1">
    <source>
        <dbReference type="ARBA" id="ARBA00004496"/>
    </source>
</evidence>
<dbReference type="PROSITE" id="PS51987">
    <property type="entry name" value="GS_CATALYTIC"/>
    <property type="match status" value="1"/>
</dbReference>
<dbReference type="GO" id="GO:0046872">
    <property type="term" value="F:metal ion binding"/>
    <property type="evidence" value="ECO:0007669"/>
    <property type="project" value="UniProtKB-KW"/>
</dbReference>
<evidence type="ECO:0000256" key="11">
    <source>
        <dbReference type="ARBA" id="ARBA00030668"/>
    </source>
</evidence>
<evidence type="ECO:0000256" key="10">
    <source>
        <dbReference type="ARBA" id="ARBA00030136"/>
    </source>
</evidence>
<feature type="binding site" evidence="14">
    <location>
        <position position="133"/>
    </location>
    <ligand>
        <name>Mg(2+)</name>
        <dbReference type="ChEBI" id="CHEBI:18420"/>
        <label>1</label>
    </ligand>
</feature>
<gene>
    <name evidence="19" type="ORF">SAMN02910451_00992</name>
</gene>
<keyword evidence="14" id="KW-0460">Magnesium</keyword>
<reference evidence="20" key="1">
    <citation type="submission" date="2016-10" db="EMBL/GenBank/DDBJ databases">
        <authorList>
            <person name="Varghese N."/>
            <person name="Submissions S."/>
        </authorList>
    </citation>
    <scope>NUCLEOTIDE SEQUENCE [LARGE SCALE GENOMIC DNA]</scope>
    <source>
        <strain evidence="20">XBD2006</strain>
    </source>
</reference>
<dbReference type="GO" id="GO:0004356">
    <property type="term" value="F:glutamine synthetase activity"/>
    <property type="evidence" value="ECO:0007669"/>
    <property type="project" value="UniProtKB-EC"/>
</dbReference>
<dbReference type="GO" id="GO:0005737">
    <property type="term" value="C:cytoplasm"/>
    <property type="evidence" value="ECO:0007669"/>
    <property type="project" value="UniProtKB-SubCell"/>
</dbReference>
<keyword evidence="9 13" id="KW-0067">ATP-binding</keyword>
<dbReference type="InterPro" id="IPR008146">
    <property type="entry name" value="Gln_synth_cat_dom"/>
</dbReference>
<evidence type="ECO:0000256" key="16">
    <source>
        <dbReference type="RuleBase" id="RU000384"/>
    </source>
</evidence>
<dbReference type="OrthoDB" id="9807095at2"/>
<dbReference type="Gene3D" id="3.30.590.10">
    <property type="entry name" value="Glutamine synthetase/guanido kinase, catalytic domain"/>
    <property type="match status" value="1"/>
</dbReference>
<dbReference type="AlphaFoldDB" id="A0A1G5C9P8"/>
<feature type="binding site" evidence="12">
    <location>
        <position position="316"/>
    </location>
    <ligand>
        <name>L-glutamate</name>
        <dbReference type="ChEBI" id="CHEBI:29985"/>
    </ligand>
</feature>
<evidence type="ECO:0000256" key="12">
    <source>
        <dbReference type="PIRSR" id="PIRSR604809-1"/>
    </source>
</evidence>
<evidence type="ECO:0000256" key="7">
    <source>
        <dbReference type="ARBA" id="ARBA00022723"/>
    </source>
</evidence>
<dbReference type="InterPro" id="IPR014746">
    <property type="entry name" value="Gln_synth/guanido_kin_cat_dom"/>
</dbReference>
<evidence type="ECO:0000313" key="19">
    <source>
        <dbReference type="EMBL" id="SCX99038.1"/>
    </source>
</evidence>
<feature type="binding site" evidence="12">
    <location>
        <position position="296"/>
    </location>
    <ligand>
        <name>L-glutamate</name>
        <dbReference type="ChEBI" id="CHEBI:29985"/>
    </ligand>
</feature>
<dbReference type="Gene3D" id="3.10.20.70">
    <property type="entry name" value="Glutamine synthetase, N-terminal domain"/>
    <property type="match status" value="1"/>
</dbReference>
<keyword evidence="6" id="KW-0436">Ligase</keyword>
<evidence type="ECO:0000256" key="15">
    <source>
        <dbReference type="PROSITE-ProRule" id="PRU01330"/>
    </source>
</evidence>
<dbReference type="SUPFAM" id="SSF54368">
    <property type="entry name" value="Glutamine synthetase, N-terminal domain"/>
    <property type="match status" value="1"/>
</dbReference>
<evidence type="ECO:0000259" key="17">
    <source>
        <dbReference type="PROSITE" id="PS51986"/>
    </source>
</evidence>
<dbReference type="PANTHER" id="PTHR43785">
    <property type="entry name" value="GAMMA-GLUTAMYLPUTRESCINE SYNTHETASE"/>
    <property type="match status" value="1"/>
</dbReference>
<sequence>MSKYTKEDIFRIVEEEDVAFIRLQFCDIFGIPKNIAIAASQLECALNNECMFDGVSVEGFVRSDESDMYLYPDLDSFEIYPWRPQAGKVARMFCNVYTVDGKPFMGDSRNVLHEVVKKAEKLGLNFKLNPEPEFFLFDYDDEGRPTNKTHEKGGYFDVAPADQGENVRRDIILNLEELGFDISSSHHEIAPAQHEIDFREEDAERTADMIMTFRMAVKTIAKKHGLYATFMPKPTEGISGSGMHINIIAHDKAGNNIFVDDKGELSDTAKYFIAGVLSHVKAMTLVTNPIVNSYKRLVPGYDAPVNISWSSSGANRSALIRIPSKRGQDTRIELRNPDSTCNPYLAIALILAAGMDGIEKKMTPPEELGDNLKNATYDDLRESGLETLPMTLGEAIEAYQDDEFVKEVLGSSIFNKILDAKRKEWKDFRTCVTQWEIGRYLNIF</sequence>
<organism evidence="19 20">
    <name type="scientific">Butyrivibrio hungatei</name>
    <dbReference type="NCBI Taxonomy" id="185008"/>
    <lineage>
        <taxon>Bacteria</taxon>
        <taxon>Bacillati</taxon>
        <taxon>Bacillota</taxon>
        <taxon>Clostridia</taxon>
        <taxon>Lachnospirales</taxon>
        <taxon>Lachnospiraceae</taxon>
        <taxon>Butyrivibrio</taxon>
    </lineage>
</organism>
<evidence type="ECO:0000256" key="5">
    <source>
        <dbReference type="ARBA" id="ARBA00022490"/>
    </source>
</evidence>
<dbReference type="GO" id="GO:0005524">
    <property type="term" value="F:ATP binding"/>
    <property type="evidence" value="ECO:0007669"/>
    <property type="project" value="UniProtKB-KW"/>
</dbReference>
<feature type="binding site" evidence="14">
    <location>
        <position position="244"/>
    </location>
    <ligand>
        <name>Mg(2+)</name>
        <dbReference type="ChEBI" id="CHEBI:18420"/>
        <label>1</label>
    </ligand>
</feature>
<dbReference type="FunFam" id="3.10.20.70:FF:000005">
    <property type="entry name" value="Glutamine synthetase"/>
    <property type="match status" value="1"/>
</dbReference>
<dbReference type="Proteomes" id="UP000183047">
    <property type="component" value="Unassembled WGS sequence"/>
</dbReference>
<dbReference type="RefSeq" id="WP_074461720.1">
    <property type="nucleotide sequence ID" value="NZ_FMUR01000006.1"/>
</dbReference>
<dbReference type="InterPro" id="IPR008147">
    <property type="entry name" value="Gln_synt_N"/>
</dbReference>
<accession>A0A1G5C9P8</accession>
<evidence type="ECO:0000313" key="20">
    <source>
        <dbReference type="Proteomes" id="UP000183047"/>
    </source>
</evidence>
<dbReference type="EC" id="6.3.1.2" evidence="3"/>
<evidence type="ECO:0000256" key="14">
    <source>
        <dbReference type="PIRSR" id="PIRSR604809-3"/>
    </source>
</evidence>
<evidence type="ECO:0000256" key="3">
    <source>
        <dbReference type="ARBA" id="ARBA00012937"/>
    </source>
</evidence>
<dbReference type="PROSITE" id="PS51986">
    <property type="entry name" value="GS_BETA_GRASP"/>
    <property type="match status" value="1"/>
</dbReference>
<feature type="binding site" evidence="12">
    <location>
        <position position="335"/>
    </location>
    <ligand>
        <name>L-glutamate</name>
        <dbReference type="ChEBI" id="CHEBI:29985"/>
    </ligand>
</feature>
<keyword evidence="5" id="KW-0963">Cytoplasm</keyword>
<evidence type="ECO:0000256" key="2">
    <source>
        <dbReference type="ARBA" id="ARBA00009897"/>
    </source>
</evidence>
<feature type="binding site" evidence="14">
    <location>
        <position position="333"/>
    </location>
    <ligand>
        <name>Mg(2+)</name>
        <dbReference type="ChEBI" id="CHEBI:18420"/>
        <label>1</label>
    </ligand>
</feature>
<evidence type="ECO:0000256" key="8">
    <source>
        <dbReference type="ARBA" id="ARBA00022741"/>
    </source>
</evidence>
<evidence type="ECO:0000256" key="6">
    <source>
        <dbReference type="ARBA" id="ARBA00022598"/>
    </source>
</evidence>
<keyword evidence="7 14" id="KW-0479">Metal-binding</keyword>
<dbReference type="SMART" id="SM01230">
    <property type="entry name" value="Gln-synt_C"/>
    <property type="match status" value="1"/>
</dbReference>
<dbReference type="EMBL" id="FMUR01000006">
    <property type="protein sequence ID" value="SCX99038.1"/>
    <property type="molecule type" value="Genomic_DNA"/>
</dbReference>
<keyword evidence="8 13" id="KW-0547">Nucleotide-binding</keyword>
<proteinExistence type="inferred from homology"/>
<evidence type="ECO:0000256" key="9">
    <source>
        <dbReference type="ARBA" id="ARBA00022840"/>
    </source>
</evidence>
<dbReference type="PANTHER" id="PTHR43785:SF12">
    <property type="entry name" value="TYPE-1 GLUTAMINE SYNTHETASE 2"/>
    <property type="match status" value="1"/>
</dbReference>
<feature type="binding site" evidence="14">
    <location>
        <position position="131"/>
    </location>
    <ligand>
        <name>Mg(2+)</name>
        <dbReference type="ChEBI" id="CHEBI:18420"/>
        <label>1</label>
    </ligand>
</feature>
<dbReference type="Pfam" id="PF00120">
    <property type="entry name" value="Gln-synt_C"/>
    <property type="match status" value="1"/>
</dbReference>
<comment type="subcellular location">
    <subcellularLocation>
        <location evidence="1">Cytoplasm</location>
    </subcellularLocation>
</comment>
<dbReference type="InterPro" id="IPR004809">
    <property type="entry name" value="Gln_synth_I"/>
</dbReference>
<feature type="binding site" evidence="14">
    <location>
        <position position="188"/>
    </location>
    <ligand>
        <name>Mg(2+)</name>
        <dbReference type="ChEBI" id="CHEBI:18420"/>
        <label>1</label>
    </ligand>
</feature>
<dbReference type="GO" id="GO:0006542">
    <property type="term" value="P:glutamine biosynthetic process"/>
    <property type="evidence" value="ECO:0007669"/>
    <property type="project" value="InterPro"/>
</dbReference>
<dbReference type="STRING" id="185008.bhn_I0388"/>
<dbReference type="Pfam" id="PF03951">
    <property type="entry name" value="Gln-synt_N"/>
    <property type="match status" value="1"/>
</dbReference>
<keyword evidence="20" id="KW-1185">Reference proteome</keyword>
<feature type="binding site" evidence="14">
    <location>
        <position position="195"/>
    </location>
    <ligand>
        <name>Mg(2+)</name>
        <dbReference type="ChEBI" id="CHEBI:18420"/>
        <label>1</label>
    </ligand>
</feature>
<evidence type="ECO:0000256" key="13">
    <source>
        <dbReference type="PIRSR" id="PIRSR604809-2"/>
    </source>
</evidence>
<evidence type="ECO:0000259" key="18">
    <source>
        <dbReference type="PROSITE" id="PS51987"/>
    </source>
</evidence>
<comment type="cofactor">
    <cofactor evidence="14">
        <name>Mg(2+)</name>
        <dbReference type="ChEBI" id="CHEBI:18420"/>
    </cofactor>
    <text evidence="14">Binds 2 Mg(2+) ions per subunit.</text>
</comment>
<protein>
    <recommendedName>
        <fullName evidence="4">Glutamine synthetase</fullName>
        <ecNumber evidence="3">6.3.1.2</ecNumber>
    </recommendedName>
    <alternativeName>
        <fullName evidence="11">Glutamate--ammonia ligase</fullName>
    </alternativeName>
    <alternativeName>
        <fullName evidence="10">Glutamine synthetase I alpha</fullName>
    </alternativeName>
</protein>
<feature type="binding site" evidence="13">
    <location>
        <position position="316"/>
    </location>
    <ligand>
        <name>ATP</name>
        <dbReference type="ChEBI" id="CHEBI:30616"/>
    </ligand>
</feature>
<name>A0A1G5C9P8_9FIRM</name>
<dbReference type="InterPro" id="IPR036651">
    <property type="entry name" value="Gln_synt_N_sf"/>
</dbReference>
<feature type="domain" description="GS beta-grasp" evidence="17">
    <location>
        <begin position="16"/>
        <end position="101"/>
    </location>
</feature>